<dbReference type="InterPro" id="IPR010226">
    <property type="entry name" value="NADH_quinone_OxRdtase_chainI"/>
</dbReference>
<reference evidence="10" key="1">
    <citation type="journal article" date="2013" name="Genetics">
        <title>The draft genome and transcriptome of Panagrellus redivivus are shaped by the harsh demands of a free-living lifestyle.</title>
        <authorList>
            <person name="Srinivasan J."/>
            <person name="Dillman A.R."/>
            <person name="Macchietto M.G."/>
            <person name="Heikkinen L."/>
            <person name="Lakso M."/>
            <person name="Fracchia K.M."/>
            <person name="Antoshechkin I."/>
            <person name="Mortazavi A."/>
            <person name="Wong G."/>
            <person name="Sternberg P.W."/>
        </authorList>
    </citation>
    <scope>NUCLEOTIDE SEQUENCE [LARGE SCALE GENOMIC DNA]</scope>
    <source>
        <strain evidence="10">MT8872</strain>
    </source>
</reference>
<dbReference type="InterPro" id="IPR017900">
    <property type="entry name" value="4Fe4S_Fe_S_CS"/>
</dbReference>
<dbReference type="GO" id="GO:0016020">
    <property type="term" value="C:membrane"/>
    <property type="evidence" value="ECO:0007669"/>
    <property type="project" value="InterPro"/>
</dbReference>
<dbReference type="GO" id="GO:0003954">
    <property type="term" value="F:NADH dehydrogenase activity"/>
    <property type="evidence" value="ECO:0007669"/>
    <property type="project" value="TreeGrafter"/>
</dbReference>
<organism evidence="10 11">
    <name type="scientific">Panagrellus redivivus</name>
    <name type="common">Microworm</name>
    <dbReference type="NCBI Taxonomy" id="6233"/>
    <lineage>
        <taxon>Eukaryota</taxon>
        <taxon>Metazoa</taxon>
        <taxon>Ecdysozoa</taxon>
        <taxon>Nematoda</taxon>
        <taxon>Chromadorea</taxon>
        <taxon>Rhabditida</taxon>
        <taxon>Tylenchina</taxon>
        <taxon>Panagrolaimomorpha</taxon>
        <taxon>Panagrolaimoidea</taxon>
        <taxon>Panagrolaimidae</taxon>
        <taxon>Panagrellus</taxon>
    </lineage>
</organism>
<evidence type="ECO:0000256" key="2">
    <source>
        <dbReference type="ARBA" id="ARBA00003257"/>
    </source>
</evidence>
<evidence type="ECO:0000313" key="10">
    <source>
        <dbReference type="Proteomes" id="UP000492821"/>
    </source>
</evidence>
<sequence>MALSMRSVLTKNALLKHATSVGYAGQTRNNYKYVGGPAETDGTLKGDAEKAFHQIMFTELFRGFGVMLGHCFMEPATINYPFEKGPLSARFRGEHALRRYPSGEERCIACKLCEAICPAQAITIETEPRPDGSRRTTRYDIDMTKCIYCGLCQEACPVDAIVEGPNFEYSTETHEELLYNKEKLLLNGDRWEPELAANLQAEYLYR</sequence>
<keyword evidence="4" id="KW-0004">4Fe-4S</keyword>
<dbReference type="FunFam" id="3.30.70.3270:FF:000001">
    <property type="entry name" value="NADH-quinone oxidoreductase subunit I 1"/>
    <property type="match status" value="1"/>
</dbReference>
<dbReference type="InterPro" id="IPR017896">
    <property type="entry name" value="4Fe4S_Fe-S-bd"/>
</dbReference>
<comment type="cofactor">
    <cofactor evidence="1">
        <name>[4Fe-4S] cluster</name>
        <dbReference type="ChEBI" id="CHEBI:49883"/>
    </cofactor>
</comment>
<evidence type="ECO:0000313" key="11">
    <source>
        <dbReference type="WBParaSite" id="Pan_g5974.t1"/>
    </source>
</evidence>
<comment type="similarity">
    <text evidence="3">Belongs to the complex I 23 kDa subunit family.</text>
</comment>
<dbReference type="NCBIfam" id="TIGR01971">
    <property type="entry name" value="NuoI"/>
    <property type="match status" value="1"/>
</dbReference>
<evidence type="ECO:0000256" key="4">
    <source>
        <dbReference type="ARBA" id="ARBA00022485"/>
    </source>
</evidence>
<dbReference type="GO" id="GO:0046872">
    <property type="term" value="F:metal ion binding"/>
    <property type="evidence" value="ECO:0007669"/>
    <property type="project" value="UniProtKB-KW"/>
</dbReference>
<dbReference type="GO" id="GO:0006120">
    <property type="term" value="P:mitochondrial electron transport, NADH to ubiquinone"/>
    <property type="evidence" value="ECO:0007669"/>
    <property type="project" value="TreeGrafter"/>
</dbReference>
<evidence type="ECO:0000256" key="6">
    <source>
        <dbReference type="ARBA" id="ARBA00022967"/>
    </source>
</evidence>
<accession>A0A7E4W3T3</accession>
<dbReference type="Pfam" id="PF12838">
    <property type="entry name" value="Fer4_7"/>
    <property type="match status" value="1"/>
</dbReference>
<dbReference type="GO" id="GO:0032981">
    <property type="term" value="P:mitochondrial respiratory chain complex I assembly"/>
    <property type="evidence" value="ECO:0007669"/>
    <property type="project" value="TreeGrafter"/>
</dbReference>
<name>A0A7E4W3T3_PANRE</name>
<dbReference type="Gene3D" id="3.30.70.3270">
    <property type="match status" value="1"/>
</dbReference>
<keyword evidence="10" id="KW-1185">Reference proteome</keyword>
<proteinExistence type="inferred from homology"/>
<dbReference type="PANTHER" id="PTHR10849">
    <property type="entry name" value="NADH DEHYDROGENASE UBIQUINONE IRON-SULFUR PROTEIN 8, MITOCHONDRIAL"/>
    <property type="match status" value="1"/>
</dbReference>
<keyword evidence="7" id="KW-0408">Iron</keyword>
<evidence type="ECO:0000256" key="5">
    <source>
        <dbReference type="ARBA" id="ARBA00022723"/>
    </source>
</evidence>
<dbReference type="GO" id="GO:0051539">
    <property type="term" value="F:4 iron, 4 sulfur cluster binding"/>
    <property type="evidence" value="ECO:0007669"/>
    <property type="project" value="UniProtKB-KW"/>
</dbReference>
<dbReference type="AlphaFoldDB" id="A0A7E4W3T3"/>
<dbReference type="Proteomes" id="UP000492821">
    <property type="component" value="Unassembled WGS sequence"/>
</dbReference>
<evidence type="ECO:0000256" key="7">
    <source>
        <dbReference type="ARBA" id="ARBA00023004"/>
    </source>
</evidence>
<reference evidence="11" key="2">
    <citation type="submission" date="2020-10" db="UniProtKB">
        <authorList>
            <consortium name="WormBaseParasite"/>
        </authorList>
    </citation>
    <scope>IDENTIFICATION</scope>
</reference>
<dbReference type="NCBIfam" id="NF004538">
    <property type="entry name" value="PRK05888.1-4"/>
    <property type="match status" value="1"/>
</dbReference>
<protein>
    <submittedName>
        <fullName evidence="11">NADH dehydrogenase [ubiquinone] iron-sulfur protein 8, mitochondrial</fullName>
    </submittedName>
</protein>
<keyword evidence="5" id="KW-0479">Metal-binding</keyword>
<dbReference type="PANTHER" id="PTHR10849:SF20">
    <property type="entry name" value="NADH DEHYDROGENASE [UBIQUINONE] IRON-SULFUR PROTEIN 8, MITOCHONDRIAL"/>
    <property type="match status" value="1"/>
</dbReference>
<comment type="function">
    <text evidence="2">Core subunit of the mitochondrial membrane respiratory chain NADH dehydrogenase (Complex I) that is believed to belong to the minimal assembly required for catalysis. Complex I functions in the transfer of electrons from NADH to the respiratory chain. The immediate electron acceptor for the enzyme is believed to be ubiquinone.</text>
</comment>
<keyword evidence="6" id="KW-1278">Translocase</keyword>
<evidence type="ECO:0000256" key="3">
    <source>
        <dbReference type="ARBA" id="ARBA00010277"/>
    </source>
</evidence>
<dbReference type="WBParaSite" id="Pan_g5974.t1">
    <property type="protein sequence ID" value="Pan_g5974.t1"/>
    <property type="gene ID" value="Pan_g5974"/>
</dbReference>
<dbReference type="HAMAP" id="MF_01351">
    <property type="entry name" value="NDH1_NuoI"/>
    <property type="match status" value="1"/>
</dbReference>
<feature type="domain" description="4Fe-4S ferredoxin-type" evidence="9">
    <location>
        <begin position="137"/>
        <end position="166"/>
    </location>
</feature>
<evidence type="ECO:0000259" key="9">
    <source>
        <dbReference type="PROSITE" id="PS51379"/>
    </source>
</evidence>
<dbReference type="NCBIfam" id="NF004539">
    <property type="entry name" value="PRK05888.1-5"/>
    <property type="match status" value="1"/>
</dbReference>
<dbReference type="GO" id="GO:0005739">
    <property type="term" value="C:mitochondrion"/>
    <property type="evidence" value="ECO:0007669"/>
    <property type="project" value="UniProtKB-ARBA"/>
</dbReference>
<evidence type="ECO:0000256" key="1">
    <source>
        <dbReference type="ARBA" id="ARBA00001966"/>
    </source>
</evidence>
<evidence type="ECO:0000256" key="8">
    <source>
        <dbReference type="ARBA" id="ARBA00023014"/>
    </source>
</evidence>
<dbReference type="SUPFAM" id="SSF54862">
    <property type="entry name" value="4Fe-4S ferredoxins"/>
    <property type="match status" value="1"/>
</dbReference>
<dbReference type="PROSITE" id="PS51379">
    <property type="entry name" value="4FE4S_FER_2"/>
    <property type="match status" value="2"/>
</dbReference>
<feature type="domain" description="4Fe-4S ferredoxin-type" evidence="9">
    <location>
        <begin position="98"/>
        <end position="127"/>
    </location>
</feature>
<keyword evidence="8" id="KW-0411">Iron-sulfur</keyword>
<dbReference type="PROSITE" id="PS00198">
    <property type="entry name" value="4FE4S_FER_1"/>
    <property type="match status" value="1"/>
</dbReference>